<gene>
    <name evidence="1" type="ORF">PMAYCL1PPCAC_25051</name>
</gene>
<sequence length="89" mass="9288">GTLQIVPTDSCTSDLLTMLAFEIKSGIEDAIQTTCACSVQVVERDHVPVGEILAAAEGVGVLAARVQQHEASQTAFKVFCCGARVRAGP</sequence>
<dbReference type="Proteomes" id="UP001328107">
    <property type="component" value="Unassembled WGS sequence"/>
</dbReference>
<protein>
    <submittedName>
        <fullName evidence="1">Uncharacterized protein</fullName>
    </submittedName>
</protein>
<feature type="non-terminal residue" evidence="1">
    <location>
        <position position="89"/>
    </location>
</feature>
<dbReference type="AlphaFoldDB" id="A0AAN5I9D2"/>
<accession>A0AAN5I9D2</accession>
<keyword evidence="2" id="KW-1185">Reference proteome</keyword>
<name>A0AAN5I9D2_9BILA</name>
<reference evidence="2" key="1">
    <citation type="submission" date="2022-10" db="EMBL/GenBank/DDBJ databases">
        <title>Genome assembly of Pristionchus species.</title>
        <authorList>
            <person name="Yoshida K."/>
            <person name="Sommer R.J."/>
        </authorList>
    </citation>
    <scope>NUCLEOTIDE SEQUENCE [LARGE SCALE GENOMIC DNA]</scope>
    <source>
        <strain evidence="2">RS5460</strain>
    </source>
</reference>
<proteinExistence type="predicted"/>
<dbReference type="EMBL" id="BTRK01000005">
    <property type="protein sequence ID" value="GMR54856.1"/>
    <property type="molecule type" value="Genomic_DNA"/>
</dbReference>
<comment type="caution">
    <text evidence="1">The sequence shown here is derived from an EMBL/GenBank/DDBJ whole genome shotgun (WGS) entry which is preliminary data.</text>
</comment>
<feature type="non-terminal residue" evidence="1">
    <location>
        <position position="1"/>
    </location>
</feature>
<organism evidence="1 2">
    <name type="scientific">Pristionchus mayeri</name>
    <dbReference type="NCBI Taxonomy" id="1317129"/>
    <lineage>
        <taxon>Eukaryota</taxon>
        <taxon>Metazoa</taxon>
        <taxon>Ecdysozoa</taxon>
        <taxon>Nematoda</taxon>
        <taxon>Chromadorea</taxon>
        <taxon>Rhabditida</taxon>
        <taxon>Rhabditina</taxon>
        <taxon>Diplogasteromorpha</taxon>
        <taxon>Diplogasteroidea</taxon>
        <taxon>Neodiplogasteridae</taxon>
        <taxon>Pristionchus</taxon>
    </lineage>
</organism>
<evidence type="ECO:0000313" key="1">
    <source>
        <dbReference type="EMBL" id="GMR54856.1"/>
    </source>
</evidence>
<evidence type="ECO:0000313" key="2">
    <source>
        <dbReference type="Proteomes" id="UP001328107"/>
    </source>
</evidence>